<keyword evidence="2" id="KW-0663">Pyridoxal phosphate</keyword>
<dbReference type="Proteomes" id="UP000466307">
    <property type="component" value="Unassembled WGS sequence"/>
</dbReference>
<organism evidence="5 6">
    <name type="scientific">Gordonia desulfuricans</name>
    <dbReference type="NCBI Taxonomy" id="89051"/>
    <lineage>
        <taxon>Bacteria</taxon>
        <taxon>Bacillati</taxon>
        <taxon>Actinomycetota</taxon>
        <taxon>Actinomycetes</taxon>
        <taxon>Mycobacteriales</taxon>
        <taxon>Gordoniaceae</taxon>
        <taxon>Gordonia</taxon>
    </lineage>
</organism>
<dbReference type="RefSeq" id="WP_053777721.1">
    <property type="nucleotide sequence ID" value="NZ_JAADZU010000092.1"/>
</dbReference>
<feature type="domain" description="Tryptophan synthase beta chain-like PALP" evidence="4">
    <location>
        <begin position="22"/>
        <end position="310"/>
    </location>
</feature>
<dbReference type="SUPFAM" id="SSF53686">
    <property type="entry name" value="Tryptophan synthase beta subunit-like PLP-dependent enzymes"/>
    <property type="match status" value="1"/>
</dbReference>
<dbReference type="PANTHER" id="PTHR48078:SF6">
    <property type="entry name" value="L-THREONINE DEHYDRATASE CATABOLIC TDCB"/>
    <property type="match status" value="1"/>
</dbReference>
<name>A0A7K3LUM4_9ACTN</name>
<comment type="cofactor">
    <cofactor evidence="1">
        <name>pyridoxal 5'-phosphate</name>
        <dbReference type="ChEBI" id="CHEBI:597326"/>
    </cofactor>
</comment>
<dbReference type="Pfam" id="PF00291">
    <property type="entry name" value="PALP"/>
    <property type="match status" value="1"/>
</dbReference>
<accession>A0A7K3LUM4</accession>
<keyword evidence="6" id="KW-1185">Reference proteome</keyword>
<evidence type="ECO:0000313" key="5">
    <source>
        <dbReference type="EMBL" id="NDK91973.1"/>
    </source>
</evidence>
<proteinExistence type="predicted"/>
<dbReference type="GO" id="GO:0004794">
    <property type="term" value="F:threonine deaminase activity"/>
    <property type="evidence" value="ECO:0007669"/>
    <property type="project" value="TreeGrafter"/>
</dbReference>
<protein>
    <submittedName>
        <fullName evidence="5">Pyridoxal-phosphate dependent enzyme</fullName>
    </submittedName>
</protein>
<keyword evidence="3" id="KW-0456">Lyase</keyword>
<dbReference type="InterPro" id="IPR050147">
    <property type="entry name" value="Ser/Thr_Dehydratase"/>
</dbReference>
<evidence type="ECO:0000256" key="3">
    <source>
        <dbReference type="ARBA" id="ARBA00023239"/>
    </source>
</evidence>
<sequence length="318" mass="32051">MGVPHSHPVTPADVLTARERISGLVRHTPVWRTSLDTADGPVEVVFKLEYTQLGGCFKARGSVNAVIAARSVGRLTDAGVLVASGGNAAIGAAWAARIADTGCSVVVPESAPAVKVAALRSLGATVHLIGSRYQDAADAAAEMAAASGALLLHAYDLPEIVAGAGTIGLELAEQVHGPLTTVVCVGGGGLLGGMSATLRTGDHLVGAEPESASCLHAALAAGHPVPVDPAGVAADSLGATRVGAICWASIADRPVTSVLVSDEEIVAARAMLWERFRIVVEHGTATAVAAVSTGRVRPEPGTTLAIVLCGANTRLDDL</sequence>
<dbReference type="GO" id="GO:0009097">
    <property type="term" value="P:isoleucine biosynthetic process"/>
    <property type="evidence" value="ECO:0007669"/>
    <property type="project" value="TreeGrafter"/>
</dbReference>
<dbReference type="GO" id="GO:0006567">
    <property type="term" value="P:L-threonine catabolic process"/>
    <property type="evidence" value="ECO:0007669"/>
    <property type="project" value="TreeGrafter"/>
</dbReference>
<dbReference type="PANTHER" id="PTHR48078">
    <property type="entry name" value="THREONINE DEHYDRATASE, MITOCHONDRIAL-RELATED"/>
    <property type="match status" value="1"/>
</dbReference>
<dbReference type="NCBIfam" id="NF006094">
    <property type="entry name" value="PRK08246.1"/>
    <property type="match status" value="1"/>
</dbReference>
<dbReference type="Gene3D" id="3.40.50.1100">
    <property type="match status" value="2"/>
</dbReference>
<evidence type="ECO:0000256" key="2">
    <source>
        <dbReference type="ARBA" id="ARBA00022898"/>
    </source>
</evidence>
<gene>
    <name evidence="5" type="ORF">GYA93_20725</name>
</gene>
<dbReference type="InterPro" id="IPR001926">
    <property type="entry name" value="TrpB-like_PALP"/>
</dbReference>
<dbReference type="EMBL" id="JAADZU010000092">
    <property type="protein sequence ID" value="NDK91973.1"/>
    <property type="molecule type" value="Genomic_DNA"/>
</dbReference>
<evidence type="ECO:0000259" key="4">
    <source>
        <dbReference type="Pfam" id="PF00291"/>
    </source>
</evidence>
<dbReference type="AlphaFoldDB" id="A0A7K3LUM4"/>
<evidence type="ECO:0000256" key="1">
    <source>
        <dbReference type="ARBA" id="ARBA00001933"/>
    </source>
</evidence>
<evidence type="ECO:0000313" key="6">
    <source>
        <dbReference type="Proteomes" id="UP000466307"/>
    </source>
</evidence>
<dbReference type="GO" id="GO:0006565">
    <property type="term" value="P:L-serine catabolic process"/>
    <property type="evidence" value="ECO:0007669"/>
    <property type="project" value="TreeGrafter"/>
</dbReference>
<dbReference type="GO" id="GO:0003941">
    <property type="term" value="F:L-serine ammonia-lyase activity"/>
    <property type="evidence" value="ECO:0007669"/>
    <property type="project" value="TreeGrafter"/>
</dbReference>
<dbReference type="InterPro" id="IPR036052">
    <property type="entry name" value="TrpB-like_PALP_sf"/>
</dbReference>
<reference evidence="5 6" key="1">
    <citation type="submission" date="2020-01" db="EMBL/GenBank/DDBJ databases">
        <title>Investigation of new actinobacteria for the biodesulphurisation of diesel fuel.</title>
        <authorList>
            <person name="Athi Narayanan S.M."/>
        </authorList>
    </citation>
    <scope>NUCLEOTIDE SEQUENCE [LARGE SCALE GENOMIC DNA]</scope>
    <source>
        <strain evidence="5 6">213E</strain>
    </source>
</reference>
<comment type="caution">
    <text evidence="5">The sequence shown here is derived from an EMBL/GenBank/DDBJ whole genome shotgun (WGS) entry which is preliminary data.</text>
</comment>